<dbReference type="RefSeq" id="WP_111343452.1">
    <property type="nucleotide sequence ID" value="NZ_JAIWKD010000001.1"/>
</dbReference>
<evidence type="ECO:0000313" key="3">
    <source>
        <dbReference type="Proteomes" id="UP000249590"/>
    </source>
</evidence>
<feature type="transmembrane region" description="Helical" evidence="1">
    <location>
        <begin position="150"/>
        <end position="168"/>
    </location>
</feature>
<proteinExistence type="predicted"/>
<organism evidence="2 3">
    <name type="scientific">Acuticoccus sediminis</name>
    <dbReference type="NCBI Taxonomy" id="2184697"/>
    <lineage>
        <taxon>Bacteria</taxon>
        <taxon>Pseudomonadati</taxon>
        <taxon>Pseudomonadota</taxon>
        <taxon>Alphaproteobacteria</taxon>
        <taxon>Hyphomicrobiales</taxon>
        <taxon>Amorphaceae</taxon>
        <taxon>Acuticoccus</taxon>
    </lineage>
</organism>
<keyword evidence="3" id="KW-1185">Reference proteome</keyword>
<feature type="transmembrane region" description="Helical" evidence="1">
    <location>
        <begin position="12"/>
        <end position="31"/>
    </location>
</feature>
<feature type="transmembrane region" description="Helical" evidence="1">
    <location>
        <begin position="128"/>
        <end position="144"/>
    </location>
</feature>
<dbReference type="EMBL" id="QHHQ01000001">
    <property type="protein sequence ID" value="RAI04185.1"/>
    <property type="molecule type" value="Genomic_DNA"/>
</dbReference>
<evidence type="ECO:0000313" key="2">
    <source>
        <dbReference type="EMBL" id="RAI04185.1"/>
    </source>
</evidence>
<dbReference type="AlphaFoldDB" id="A0A8B2P160"/>
<keyword evidence="1" id="KW-0472">Membrane</keyword>
<evidence type="ECO:0000256" key="1">
    <source>
        <dbReference type="SAM" id="Phobius"/>
    </source>
</evidence>
<protein>
    <submittedName>
        <fullName evidence="2">Uncharacterized protein</fullName>
    </submittedName>
</protein>
<feature type="transmembrane region" description="Helical" evidence="1">
    <location>
        <begin position="104"/>
        <end position="121"/>
    </location>
</feature>
<keyword evidence="1" id="KW-0812">Transmembrane</keyword>
<accession>A0A8B2P160</accession>
<feature type="transmembrane region" description="Helical" evidence="1">
    <location>
        <begin position="73"/>
        <end position="92"/>
    </location>
</feature>
<sequence length="176" mass="18706">MAEQAGKPRRLAIVEIVVSIILIGLAFAAIAAADVSPGSTDSAWFFLVGAYALAAFVFDRLHGGYSLTNWSSALPIAFHWIGVLGAVVLVHVYESAGRFDNVETGLGCGLALALGAFTAGVHGNWRMTFIGTALGLATAAVAVLEEYMWVLFVLAVAAIVLMILVERLRRRHRAHA</sequence>
<name>A0A8B2P160_9HYPH</name>
<keyword evidence="1" id="KW-1133">Transmembrane helix</keyword>
<gene>
    <name evidence="2" type="ORF">DLJ53_06980</name>
</gene>
<feature type="transmembrane region" description="Helical" evidence="1">
    <location>
        <begin position="43"/>
        <end position="61"/>
    </location>
</feature>
<comment type="caution">
    <text evidence="2">The sequence shown here is derived from an EMBL/GenBank/DDBJ whole genome shotgun (WGS) entry which is preliminary data.</text>
</comment>
<dbReference type="Proteomes" id="UP000249590">
    <property type="component" value="Unassembled WGS sequence"/>
</dbReference>
<reference evidence="2 3" key="1">
    <citation type="submission" date="2018-05" db="EMBL/GenBank/DDBJ databases">
        <title>Acuticoccus sediminis sp. nov., isolated from deep-sea sediment of Indian Ocean.</title>
        <authorList>
            <person name="Liu X."/>
            <person name="Lai Q."/>
            <person name="Du Y."/>
            <person name="Sun F."/>
            <person name="Zhang X."/>
            <person name="Wang S."/>
            <person name="Shao Z."/>
        </authorList>
    </citation>
    <scope>NUCLEOTIDE SEQUENCE [LARGE SCALE GENOMIC DNA]</scope>
    <source>
        <strain evidence="2 3">PTG4-2</strain>
    </source>
</reference>